<comment type="pathway">
    <text evidence="1">Polyol metabolism; glycerol degradation via glycerol kinase pathway; sn-glycerol 3-phosphate from glycerol: step 1/1.</text>
</comment>
<evidence type="ECO:0000256" key="5">
    <source>
        <dbReference type="ARBA" id="ARBA00022741"/>
    </source>
</evidence>
<dbReference type="GO" id="GO:0046167">
    <property type="term" value="P:glycerol-3-phosphate biosynthetic process"/>
    <property type="evidence" value="ECO:0007669"/>
    <property type="project" value="TreeGrafter"/>
</dbReference>
<dbReference type="PANTHER" id="PTHR10196">
    <property type="entry name" value="SUGAR KINASE"/>
    <property type="match status" value="1"/>
</dbReference>
<evidence type="ECO:0000256" key="2">
    <source>
        <dbReference type="ARBA" id="ARBA00009156"/>
    </source>
</evidence>
<feature type="domain" description="Carbohydrate kinase FGGY C-terminal" evidence="14">
    <location>
        <begin position="359"/>
        <end position="548"/>
    </location>
</feature>
<evidence type="ECO:0000313" key="16">
    <source>
        <dbReference type="Proteomes" id="UP000316270"/>
    </source>
</evidence>
<dbReference type="InterPro" id="IPR018483">
    <property type="entry name" value="Carb_kinase_FGGY_CS"/>
</dbReference>
<dbReference type="InterPro" id="IPR018484">
    <property type="entry name" value="FGGY_N"/>
</dbReference>
<dbReference type="GO" id="GO:0005739">
    <property type="term" value="C:mitochondrion"/>
    <property type="evidence" value="ECO:0007669"/>
    <property type="project" value="TreeGrafter"/>
</dbReference>
<dbReference type="Pfam" id="PF02782">
    <property type="entry name" value="FGGY_C"/>
    <property type="match status" value="1"/>
</dbReference>
<keyword evidence="8" id="KW-0067">ATP-binding</keyword>
<evidence type="ECO:0000256" key="6">
    <source>
        <dbReference type="ARBA" id="ARBA00022777"/>
    </source>
</evidence>
<evidence type="ECO:0000256" key="11">
    <source>
        <dbReference type="SAM" id="Coils"/>
    </source>
</evidence>
<dbReference type="EC" id="2.7.1.30" evidence="3"/>
<dbReference type="PROSITE" id="PS00933">
    <property type="entry name" value="FGGY_KINASES_1"/>
    <property type="match status" value="1"/>
</dbReference>
<feature type="compositionally biased region" description="Low complexity" evidence="12">
    <location>
        <begin position="27"/>
        <end position="44"/>
    </location>
</feature>
<evidence type="ECO:0000256" key="3">
    <source>
        <dbReference type="ARBA" id="ARBA00012099"/>
    </source>
</evidence>
<dbReference type="GO" id="GO:0005524">
    <property type="term" value="F:ATP binding"/>
    <property type="evidence" value="ECO:0007669"/>
    <property type="project" value="UniProtKB-KW"/>
</dbReference>
<keyword evidence="6 10" id="KW-0418">Kinase</keyword>
<evidence type="ECO:0000313" key="15">
    <source>
        <dbReference type="EMBL" id="QDS76161.1"/>
    </source>
</evidence>
<dbReference type="CDD" id="cd07792">
    <property type="entry name" value="ASKHA_NBD_FGGY_GK1-3-like"/>
    <property type="match status" value="1"/>
</dbReference>
<dbReference type="PROSITE" id="PS00445">
    <property type="entry name" value="FGGY_KINASES_2"/>
    <property type="match status" value="1"/>
</dbReference>
<evidence type="ECO:0000256" key="9">
    <source>
        <dbReference type="ARBA" id="ARBA00043149"/>
    </source>
</evidence>
<dbReference type="OrthoDB" id="5422795at2759"/>
<dbReference type="UniPathway" id="UPA00618">
    <property type="reaction ID" value="UER00672"/>
</dbReference>
<keyword evidence="16" id="KW-1185">Reference proteome</keyword>
<keyword evidence="11" id="KW-0175">Coiled coil</keyword>
<dbReference type="PANTHER" id="PTHR10196:SF75">
    <property type="entry name" value="GLYCEROL KINASE"/>
    <property type="match status" value="1"/>
</dbReference>
<dbReference type="STRING" id="50376.A0A517LKK7"/>
<keyword evidence="7" id="KW-0319">Glycerol metabolism</keyword>
<evidence type="ECO:0000256" key="7">
    <source>
        <dbReference type="ARBA" id="ARBA00022798"/>
    </source>
</evidence>
<name>A0A517LKK7_9PEZI</name>
<dbReference type="Pfam" id="PF00370">
    <property type="entry name" value="FGGY_N"/>
    <property type="match status" value="1"/>
</dbReference>
<proteinExistence type="inferred from homology"/>
<accession>A0A517LKK7</accession>
<sequence>MAPQEFTETPPQNSTPNNEVAMTGSTPLPSSSLMGSAPSSGPTNQQLFDLLLSLQQKNAKLEARLNEIEQAKSPGFEVVSPKDWQNSDDSSSEFIGAIDQGTTSSRFLIFNTQGEPIAQHQMEFKQIYPNSGWHEHDPYELISSVTGCIEEAVKLFTQKGFSPSQIKAVGITNQRETTVVWDSETGEPLYNAIVWTDTRSQSIVRELKARAGADKLQALCGLPLSTYPSVTKLLWLLEHVPKVKAAYDNGTLAFGTVDAWLVYKLNGGPAKNVFVSDPTNASRTMFMNLETLDYDDTLIDFFKVDRTKIHLPKIVRSSDKEVYGALATGALAGTKIMGCLGDQSAALVGQKGFDPGSAKNTYGTGCFLLYNVGEKPVISTHGLLATVAYYFEGKPVYALEGSIAVAGSVIKFLMNNFGFMESSEKINELAESVEDNGGVVFVTGFSGLFAPYWIDDVRGTILGITQYTQKGHVARAALEATCYQTRAILSAMEKDSGKALSRLAVDGGMSNSELCMQTQCDLISIPVDRPKMRETTALGAAFAAGLAAGVWKGFEELRGINTVGGKVFEPKMGKEASGKMFERWEKAVYTCTGFV</sequence>
<dbReference type="GO" id="GO:0004370">
    <property type="term" value="F:glycerol kinase activity"/>
    <property type="evidence" value="ECO:0007669"/>
    <property type="project" value="UniProtKB-EC"/>
</dbReference>
<reference evidence="15 16" key="1">
    <citation type="submission" date="2019-07" db="EMBL/GenBank/DDBJ databases">
        <title>Finished genome of Venturia effusa.</title>
        <authorList>
            <person name="Young C.A."/>
            <person name="Cox M.P."/>
            <person name="Ganley A.R.D."/>
            <person name="David W.J."/>
        </authorList>
    </citation>
    <scope>NUCLEOTIDE SEQUENCE [LARGE SCALE GENOMIC DNA]</scope>
    <source>
        <strain evidence="16">albino</strain>
    </source>
</reference>
<feature type="region of interest" description="Disordered" evidence="12">
    <location>
        <begin position="1"/>
        <end position="44"/>
    </location>
</feature>
<dbReference type="FunFam" id="3.30.420.40:FF:000085">
    <property type="entry name" value="Glycerol kinase 2"/>
    <property type="match status" value="1"/>
</dbReference>
<dbReference type="GO" id="GO:0019563">
    <property type="term" value="P:glycerol catabolic process"/>
    <property type="evidence" value="ECO:0007669"/>
    <property type="project" value="UniProtKB-UniPathway"/>
</dbReference>
<evidence type="ECO:0000259" key="13">
    <source>
        <dbReference type="Pfam" id="PF00370"/>
    </source>
</evidence>
<dbReference type="InterPro" id="IPR018485">
    <property type="entry name" value="FGGY_C"/>
</dbReference>
<evidence type="ECO:0000259" key="14">
    <source>
        <dbReference type="Pfam" id="PF02782"/>
    </source>
</evidence>
<dbReference type="NCBIfam" id="NF000756">
    <property type="entry name" value="PRK00047.1"/>
    <property type="match status" value="1"/>
</dbReference>
<protein>
    <recommendedName>
        <fullName evidence="3">glycerol kinase</fullName>
        <ecNumber evidence="3">2.7.1.30</ecNumber>
    </recommendedName>
    <alternativeName>
        <fullName evidence="9">ATP:glycerol 3-phosphotransferase</fullName>
    </alternativeName>
</protein>
<dbReference type="GO" id="GO:0006641">
    <property type="term" value="P:triglyceride metabolic process"/>
    <property type="evidence" value="ECO:0007669"/>
    <property type="project" value="TreeGrafter"/>
</dbReference>
<dbReference type="SUPFAM" id="SSF53067">
    <property type="entry name" value="Actin-like ATPase domain"/>
    <property type="match status" value="2"/>
</dbReference>
<dbReference type="InterPro" id="IPR042018">
    <property type="entry name" value="GK1-3_metazoan-type"/>
</dbReference>
<dbReference type="NCBIfam" id="TIGR01311">
    <property type="entry name" value="glycerol_kin"/>
    <property type="match status" value="1"/>
</dbReference>
<dbReference type="EMBL" id="CP042198">
    <property type="protein sequence ID" value="QDS76161.1"/>
    <property type="molecule type" value="Genomic_DNA"/>
</dbReference>
<evidence type="ECO:0000256" key="4">
    <source>
        <dbReference type="ARBA" id="ARBA00022679"/>
    </source>
</evidence>
<dbReference type="InterPro" id="IPR043129">
    <property type="entry name" value="ATPase_NBD"/>
</dbReference>
<dbReference type="InterPro" id="IPR005999">
    <property type="entry name" value="Glycerol_kin"/>
</dbReference>
<evidence type="ECO:0000256" key="8">
    <source>
        <dbReference type="ARBA" id="ARBA00022840"/>
    </source>
</evidence>
<feature type="compositionally biased region" description="Polar residues" evidence="12">
    <location>
        <begin position="1"/>
        <end position="26"/>
    </location>
</feature>
<dbReference type="FunFam" id="3.30.420.40:FF:000086">
    <property type="entry name" value="Glycerol kinase"/>
    <property type="match status" value="1"/>
</dbReference>
<comment type="similarity">
    <text evidence="2 10">Belongs to the FGGY kinase family.</text>
</comment>
<dbReference type="Proteomes" id="UP000316270">
    <property type="component" value="Chromosome 14"/>
</dbReference>
<evidence type="ECO:0000256" key="12">
    <source>
        <dbReference type="SAM" id="MobiDB-lite"/>
    </source>
</evidence>
<keyword evidence="5" id="KW-0547">Nucleotide-binding</keyword>
<feature type="coiled-coil region" evidence="11">
    <location>
        <begin position="44"/>
        <end position="71"/>
    </location>
</feature>
<evidence type="ECO:0000256" key="1">
    <source>
        <dbReference type="ARBA" id="ARBA00005190"/>
    </source>
</evidence>
<organism evidence="15 16">
    <name type="scientific">Venturia effusa</name>
    <dbReference type="NCBI Taxonomy" id="50376"/>
    <lineage>
        <taxon>Eukaryota</taxon>
        <taxon>Fungi</taxon>
        <taxon>Dikarya</taxon>
        <taxon>Ascomycota</taxon>
        <taxon>Pezizomycotina</taxon>
        <taxon>Dothideomycetes</taxon>
        <taxon>Pleosporomycetidae</taxon>
        <taxon>Venturiales</taxon>
        <taxon>Venturiaceae</taxon>
        <taxon>Venturia</taxon>
    </lineage>
</organism>
<gene>
    <name evidence="15" type="ORF">FKW77_007529</name>
</gene>
<evidence type="ECO:0000256" key="10">
    <source>
        <dbReference type="RuleBase" id="RU003733"/>
    </source>
</evidence>
<feature type="domain" description="Carbohydrate kinase FGGY N-terminal" evidence="13">
    <location>
        <begin position="95"/>
        <end position="349"/>
    </location>
</feature>
<dbReference type="Gene3D" id="3.30.420.40">
    <property type="match status" value="2"/>
</dbReference>
<dbReference type="AlphaFoldDB" id="A0A517LKK7"/>
<keyword evidence="4 10" id="KW-0808">Transferase</keyword>